<dbReference type="Proteomes" id="UP001597344">
    <property type="component" value="Unassembled WGS sequence"/>
</dbReference>
<feature type="coiled-coil region" evidence="1">
    <location>
        <begin position="92"/>
        <end position="148"/>
    </location>
</feature>
<evidence type="ECO:0000256" key="1">
    <source>
        <dbReference type="SAM" id="Coils"/>
    </source>
</evidence>
<dbReference type="EMBL" id="JBHUHY010000015">
    <property type="protein sequence ID" value="MFD2187764.1"/>
    <property type="molecule type" value="Genomic_DNA"/>
</dbReference>
<dbReference type="RefSeq" id="WP_378320776.1">
    <property type="nucleotide sequence ID" value="NZ_JBHUHY010000015.1"/>
</dbReference>
<gene>
    <name evidence="2" type="ORF">ACFSJT_13260</name>
</gene>
<protein>
    <recommendedName>
        <fullName evidence="4">DUF4468 domain-containing protein</fullName>
    </recommendedName>
</protein>
<accession>A0ABW5AXM6</accession>
<sequence length="275" mass="31811">MIRFLFLGIILVSSLNIFSQKSVNDYEYIIVPRTFEFLKKEDAYQLNSLTRFLFNKYGFNAYVQGKEMPKELKENSCRGLLVHVKKSSSLFITKLNIELKNCEDQVVFVSAEGTSREKEFKKAYHEALRDAFKDVQKLNYKYNESQEEDKKIVQITPVPVTEKQIISAEKEKAVEIKNEVSTSSGDYANQVSRSYVLNNKVFVFKKKEYGYELSKKEGEKLIFSGKIYKLRKDNSYLINGGDLSGSGYFDSFGNFILERVNPVTDKIILDTFARQ</sequence>
<evidence type="ECO:0000313" key="2">
    <source>
        <dbReference type="EMBL" id="MFD2187764.1"/>
    </source>
</evidence>
<reference evidence="3" key="1">
    <citation type="journal article" date="2019" name="Int. J. Syst. Evol. Microbiol.">
        <title>The Global Catalogue of Microorganisms (GCM) 10K type strain sequencing project: providing services to taxonomists for standard genome sequencing and annotation.</title>
        <authorList>
            <consortium name="The Broad Institute Genomics Platform"/>
            <consortium name="The Broad Institute Genome Sequencing Center for Infectious Disease"/>
            <person name="Wu L."/>
            <person name="Ma J."/>
        </authorList>
    </citation>
    <scope>NUCLEOTIDE SEQUENCE [LARGE SCALE GENOMIC DNA]</scope>
    <source>
        <strain evidence="3">DT92</strain>
    </source>
</reference>
<evidence type="ECO:0008006" key="4">
    <source>
        <dbReference type="Google" id="ProtNLM"/>
    </source>
</evidence>
<keyword evidence="1" id="KW-0175">Coiled coil</keyword>
<organism evidence="2 3">
    <name type="scientific">Aquimarina celericrescens</name>
    <dbReference type="NCBI Taxonomy" id="1964542"/>
    <lineage>
        <taxon>Bacteria</taxon>
        <taxon>Pseudomonadati</taxon>
        <taxon>Bacteroidota</taxon>
        <taxon>Flavobacteriia</taxon>
        <taxon>Flavobacteriales</taxon>
        <taxon>Flavobacteriaceae</taxon>
        <taxon>Aquimarina</taxon>
    </lineage>
</organism>
<evidence type="ECO:0000313" key="3">
    <source>
        <dbReference type="Proteomes" id="UP001597344"/>
    </source>
</evidence>
<keyword evidence="3" id="KW-1185">Reference proteome</keyword>
<comment type="caution">
    <text evidence="2">The sequence shown here is derived from an EMBL/GenBank/DDBJ whole genome shotgun (WGS) entry which is preliminary data.</text>
</comment>
<name>A0ABW5AXM6_9FLAO</name>
<proteinExistence type="predicted"/>